<organism evidence="2 3">
    <name type="scientific">Zopfia rhizophila CBS 207.26</name>
    <dbReference type="NCBI Taxonomy" id="1314779"/>
    <lineage>
        <taxon>Eukaryota</taxon>
        <taxon>Fungi</taxon>
        <taxon>Dikarya</taxon>
        <taxon>Ascomycota</taxon>
        <taxon>Pezizomycotina</taxon>
        <taxon>Dothideomycetes</taxon>
        <taxon>Dothideomycetes incertae sedis</taxon>
        <taxon>Zopfiaceae</taxon>
        <taxon>Zopfia</taxon>
    </lineage>
</organism>
<evidence type="ECO:0000313" key="3">
    <source>
        <dbReference type="Proteomes" id="UP000800200"/>
    </source>
</evidence>
<feature type="region of interest" description="Disordered" evidence="1">
    <location>
        <begin position="67"/>
        <end position="97"/>
    </location>
</feature>
<evidence type="ECO:0000256" key="1">
    <source>
        <dbReference type="SAM" id="MobiDB-lite"/>
    </source>
</evidence>
<feature type="compositionally biased region" description="Basic and acidic residues" evidence="1">
    <location>
        <begin position="67"/>
        <end position="86"/>
    </location>
</feature>
<name>A0A6A6EDF5_9PEZI</name>
<protein>
    <submittedName>
        <fullName evidence="2">Uncharacterized protein</fullName>
    </submittedName>
</protein>
<accession>A0A6A6EDF5</accession>
<proteinExistence type="predicted"/>
<reference evidence="2" key="1">
    <citation type="journal article" date="2020" name="Stud. Mycol.">
        <title>101 Dothideomycetes genomes: a test case for predicting lifestyles and emergence of pathogens.</title>
        <authorList>
            <person name="Haridas S."/>
            <person name="Albert R."/>
            <person name="Binder M."/>
            <person name="Bloem J."/>
            <person name="Labutti K."/>
            <person name="Salamov A."/>
            <person name="Andreopoulos B."/>
            <person name="Baker S."/>
            <person name="Barry K."/>
            <person name="Bills G."/>
            <person name="Bluhm B."/>
            <person name="Cannon C."/>
            <person name="Castanera R."/>
            <person name="Culley D."/>
            <person name="Daum C."/>
            <person name="Ezra D."/>
            <person name="Gonzalez J."/>
            <person name="Henrissat B."/>
            <person name="Kuo A."/>
            <person name="Liang C."/>
            <person name="Lipzen A."/>
            <person name="Lutzoni F."/>
            <person name="Magnuson J."/>
            <person name="Mondo S."/>
            <person name="Nolan M."/>
            <person name="Ohm R."/>
            <person name="Pangilinan J."/>
            <person name="Park H.-J."/>
            <person name="Ramirez L."/>
            <person name="Alfaro M."/>
            <person name="Sun H."/>
            <person name="Tritt A."/>
            <person name="Yoshinaga Y."/>
            <person name="Zwiers L.-H."/>
            <person name="Turgeon B."/>
            <person name="Goodwin S."/>
            <person name="Spatafora J."/>
            <person name="Crous P."/>
            <person name="Grigoriev I."/>
        </authorList>
    </citation>
    <scope>NUCLEOTIDE SEQUENCE</scope>
    <source>
        <strain evidence="2">CBS 207.26</strain>
    </source>
</reference>
<dbReference type="AlphaFoldDB" id="A0A6A6EDF5"/>
<sequence>MADLDMVLSDLNYRAQHTDSLPVELEGCKVLLSSIYSISGGKTSSRSYLDRVQQSQVTLATQKHQAAYDDRLGSSREEAPQSHDTRQQSQSLASLEPANTRYIETNSEAGINMAHGSDFGAEMPFDLWQWNQWDSFFNESFASTNLQKTLGTLQVSRRASFSIVIVKFLEFYRENAVEQNGQRLKALEAAED</sequence>
<gene>
    <name evidence="2" type="ORF">K469DRAFT_767667</name>
</gene>
<dbReference type="EMBL" id="ML994623">
    <property type="protein sequence ID" value="KAF2188599.1"/>
    <property type="molecule type" value="Genomic_DNA"/>
</dbReference>
<keyword evidence="3" id="KW-1185">Reference proteome</keyword>
<dbReference type="Proteomes" id="UP000800200">
    <property type="component" value="Unassembled WGS sequence"/>
</dbReference>
<evidence type="ECO:0000313" key="2">
    <source>
        <dbReference type="EMBL" id="KAF2188599.1"/>
    </source>
</evidence>